<comment type="caution">
    <text evidence="1">The sequence shown here is derived from an EMBL/GenBank/DDBJ whole genome shotgun (WGS) entry which is preliminary data.</text>
</comment>
<gene>
    <name evidence="1" type="ORF">EF807_01970</name>
</gene>
<proteinExistence type="predicted"/>
<protein>
    <submittedName>
        <fullName evidence="1">Uncharacterized protein</fullName>
    </submittedName>
</protein>
<sequence>MNRIGKVVEGMDEVASTAEEMAVLKNQRFLGYANLRFATTSSEETSVAIEEQTATTEQLSEMMNSIREYASETYAEMSENFRSESEEKTKNIS</sequence>
<reference evidence="1 2" key="1">
    <citation type="journal article" date="2019" name="Nat. Microbiol.">
        <title>Wide diversity of methane and short-chain alkane metabolisms in uncultured archaea.</title>
        <authorList>
            <person name="Borrel G."/>
            <person name="Adam P.S."/>
            <person name="McKay L.J."/>
            <person name="Chen L.X."/>
            <person name="Sierra-Garcia I.N."/>
            <person name="Sieber C.M."/>
            <person name="Letourneur Q."/>
            <person name="Ghozlane A."/>
            <person name="Andersen G.L."/>
            <person name="Li W.J."/>
            <person name="Hallam S.J."/>
            <person name="Muyzer G."/>
            <person name="de Oliveira V.M."/>
            <person name="Inskeep W.P."/>
            <person name="Banfield J.F."/>
            <person name="Gribaldo S."/>
        </authorList>
    </citation>
    <scope>NUCLEOTIDE SEQUENCE [LARGE SCALE GENOMIC DNA]</scope>
    <source>
        <strain evidence="1">NM1b</strain>
    </source>
</reference>
<dbReference type="AlphaFoldDB" id="A0A520KY65"/>
<accession>A0A520KY65</accession>
<dbReference type="Proteomes" id="UP000320766">
    <property type="component" value="Unassembled WGS sequence"/>
</dbReference>
<evidence type="ECO:0000313" key="1">
    <source>
        <dbReference type="EMBL" id="RZN71924.1"/>
    </source>
</evidence>
<dbReference type="EMBL" id="RXIL01000035">
    <property type="protein sequence ID" value="RZN71924.1"/>
    <property type="molecule type" value="Genomic_DNA"/>
</dbReference>
<organism evidence="1 2">
    <name type="scientific">Candidatus Methanolliviera hydrocarbonicum</name>
    <dbReference type="NCBI Taxonomy" id="2491085"/>
    <lineage>
        <taxon>Archaea</taxon>
        <taxon>Methanobacteriati</taxon>
        <taxon>Methanobacteriota</taxon>
        <taxon>Candidatus Methanoliparia</taxon>
        <taxon>Candidatus Methanoliparales</taxon>
        <taxon>Candidatus Methanollivieraceae</taxon>
        <taxon>Candidatus Methanolliviera</taxon>
    </lineage>
</organism>
<name>A0A520KY65_9EURY</name>
<evidence type="ECO:0000313" key="2">
    <source>
        <dbReference type="Proteomes" id="UP000320766"/>
    </source>
</evidence>